<evidence type="ECO:0000313" key="3">
    <source>
        <dbReference type="Proteomes" id="UP000092605"/>
    </source>
</evidence>
<dbReference type="EMBL" id="LSFY01000001">
    <property type="protein sequence ID" value="KXZ40028.1"/>
    <property type="molecule type" value="Genomic_DNA"/>
</dbReference>
<evidence type="ECO:0000313" key="2">
    <source>
        <dbReference type="EMBL" id="SHL13095.1"/>
    </source>
</evidence>
<keyword evidence="4" id="KW-1185">Reference proteome</keyword>
<sequence length="249" mass="29753">MVNTEIIYKAFNKPDLEALQIVQIEGHCKICGKKITEGVKEKNVLSANFTNWSELKRIDSNYICKACTFCMKNADLRKNSFVADSKHLYLLKKNDLEEYLFNLEKYIEAEFVVGITRSFKKHNSFRCIVNSNPKRFYIREEDREYLFDAEKLKTIYEMLNEAYLQFSKEELLSGQYKMISIEQFGLEKFQQYEEVFKQYRGSAQFELLVYMMNSEKRNEYIQAKIKTEKEIKKKKKGEKSNVKNHKRKY</sequence>
<dbReference type="PATRIC" id="fig|1121328.3.peg.1113"/>
<protein>
    <submittedName>
        <fullName evidence="1">Uncharacterized protein</fullName>
    </submittedName>
</protein>
<evidence type="ECO:0000313" key="1">
    <source>
        <dbReference type="EMBL" id="KXZ40028.1"/>
    </source>
</evidence>
<reference evidence="1 3" key="1">
    <citation type="submission" date="2016-02" db="EMBL/GenBank/DDBJ databases">
        <title>Draft genome sequence for Clostridium paradoxum JW-YL-7.</title>
        <authorList>
            <person name="Utturkar S.M."/>
            <person name="Lancaster A."/>
            <person name="Poole F.L."/>
            <person name="Adams M.W."/>
            <person name="Brown S.D."/>
        </authorList>
    </citation>
    <scope>NUCLEOTIDE SEQUENCE [LARGE SCALE GENOMIC DNA]</scope>
    <source>
        <strain evidence="1 3">JW-YL-7</strain>
    </source>
</reference>
<comment type="caution">
    <text evidence="1">The sequence shown here is derived from an EMBL/GenBank/DDBJ whole genome shotgun (WGS) entry which is preliminary data.</text>
</comment>
<name>A0A150FR30_CLOPD</name>
<dbReference type="Proteomes" id="UP000323392">
    <property type="component" value="Unassembled WGS sequence"/>
</dbReference>
<organism evidence="1 3">
    <name type="scientific">Alkalithermobacter thermoalcaliphilus JW-YL-7 = DSM 7308</name>
    <dbReference type="NCBI Taxonomy" id="1121328"/>
    <lineage>
        <taxon>Bacteria</taxon>
        <taxon>Bacillati</taxon>
        <taxon>Bacillota</taxon>
        <taxon>Clostridia</taxon>
        <taxon>Peptostreptococcales</taxon>
        <taxon>Tepidibacteraceae</taxon>
        <taxon>Alkalithermobacter</taxon>
    </lineage>
</organism>
<dbReference type="AlphaFoldDB" id="A0A150FR30"/>
<gene>
    <name evidence="1" type="ORF">JWYL7_1103</name>
    <name evidence="2" type="ORF">SAMN05661008_01512</name>
</gene>
<reference evidence="2 4" key="2">
    <citation type="submission" date="2016-11" db="EMBL/GenBank/DDBJ databases">
        <authorList>
            <person name="Varghese N."/>
            <person name="Submissions S."/>
        </authorList>
    </citation>
    <scope>NUCLEOTIDE SEQUENCE [LARGE SCALE GENOMIC DNA]</scope>
    <source>
        <strain evidence="2 4">DSM 7308</strain>
    </source>
</reference>
<evidence type="ECO:0000313" key="4">
    <source>
        <dbReference type="Proteomes" id="UP000323392"/>
    </source>
</evidence>
<dbReference type="RefSeq" id="WP_066070203.1">
    <property type="nucleotide sequence ID" value="NZ_FRBG01000012.1"/>
</dbReference>
<accession>A0A150FR30</accession>
<proteinExistence type="predicted"/>
<dbReference type="EMBL" id="FRBG01000012">
    <property type="protein sequence ID" value="SHL13095.1"/>
    <property type="molecule type" value="Genomic_DNA"/>
</dbReference>
<dbReference type="STRING" id="1121328.JWYL7_1103"/>
<dbReference type="Proteomes" id="UP000092605">
    <property type="component" value="Unassembled WGS sequence"/>
</dbReference>
<dbReference type="OrthoDB" id="2590748at2"/>